<proteinExistence type="inferred from homology"/>
<dbReference type="OrthoDB" id="9796652at2"/>
<protein>
    <recommendedName>
        <fullName evidence="5">Short-chain dehydrogenase</fullName>
    </recommendedName>
</protein>
<sequence>MTRRPVTIVTGAAEGIGWATAQLFAARGHAVVIADIQADKARARARELGPEHLGLAADIRDEAQVATLFETLDTRYGRCDGLINNAGVGDSPVPTVEQTAEHFRRVLDINLTGAFVMSQAAARRMQRDGRGGAIVNFSSIAGLAGLPLRNAYGAAKAGLIALTRNLACEWAGAGIRVNAVAPGYVDTPLVRDLAARGLFDLAAVKARCPMGRLIAPEEIAEAVWFLASPAASAITGTTLAVDAGWTAYGAAGAASGA</sequence>
<dbReference type="Proteomes" id="UP000187059">
    <property type="component" value="Plasmid pPABY2"/>
</dbReference>
<name>A0A1P8UMA1_9RHOB</name>
<keyword evidence="3" id="KW-0614">Plasmid</keyword>
<dbReference type="GO" id="GO:0016491">
    <property type="term" value="F:oxidoreductase activity"/>
    <property type="evidence" value="ECO:0007669"/>
    <property type="project" value="UniProtKB-KW"/>
</dbReference>
<dbReference type="CDD" id="cd05233">
    <property type="entry name" value="SDR_c"/>
    <property type="match status" value="1"/>
</dbReference>
<accession>A0A1P8UMA1</accession>
<dbReference type="PANTHER" id="PTHR24321:SF8">
    <property type="entry name" value="ESTRADIOL 17-BETA-DEHYDROGENASE 8-RELATED"/>
    <property type="match status" value="1"/>
</dbReference>
<dbReference type="PRINTS" id="PR00080">
    <property type="entry name" value="SDRFAMILY"/>
</dbReference>
<comment type="similarity">
    <text evidence="1">Belongs to the short-chain dehydrogenases/reductases (SDR) family.</text>
</comment>
<gene>
    <name evidence="3" type="ORF">Ga0080574_TMP183</name>
</gene>
<evidence type="ECO:0008006" key="5">
    <source>
        <dbReference type="Google" id="ProtNLM"/>
    </source>
</evidence>
<evidence type="ECO:0000313" key="4">
    <source>
        <dbReference type="Proteomes" id="UP000187059"/>
    </source>
</evidence>
<reference evidence="3 4" key="1">
    <citation type="submission" date="2016-04" db="EMBL/GenBank/DDBJ databases">
        <title>Deep-sea bacteria in the southern Pacific.</title>
        <authorList>
            <person name="Tang K."/>
        </authorList>
    </citation>
    <scope>NUCLEOTIDE SEQUENCE [LARGE SCALE GENOMIC DNA]</scope>
    <source>
        <strain evidence="3 4">JLT2014</strain>
        <plasmid evidence="4">ppaby2</plasmid>
    </source>
</reference>
<dbReference type="InterPro" id="IPR002347">
    <property type="entry name" value="SDR_fam"/>
</dbReference>
<evidence type="ECO:0000313" key="3">
    <source>
        <dbReference type="EMBL" id="APZ50517.1"/>
    </source>
</evidence>
<dbReference type="RefSeq" id="WP_076694251.1">
    <property type="nucleotide sequence ID" value="NZ_CP015090.1"/>
</dbReference>
<dbReference type="PRINTS" id="PR00081">
    <property type="entry name" value="GDHRDH"/>
</dbReference>
<dbReference type="FunFam" id="3.40.50.720:FF:000084">
    <property type="entry name" value="Short-chain dehydrogenase reductase"/>
    <property type="match status" value="1"/>
</dbReference>
<dbReference type="NCBIfam" id="NF005559">
    <property type="entry name" value="PRK07231.1"/>
    <property type="match status" value="1"/>
</dbReference>
<dbReference type="InterPro" id="IPR020904">
    <property type="entry name" value="Sc_DH/Rdtase_CS"/>
</dbReference>
<dbReference type="InterPro" id="IPR036291">
    <property type="entry name" value="NAD(P)-bd_dom_sf"/>
</dbReference>
<dbReference type="PANTHER" id="PTHR24321">
    <property type="entry name" value="DEHYDROGENASES, SHORT CHAIN"/>
    <property type="match status" value="1"/>
</dbReference>
<evidence type="ECO:0000256" key="2">
    <source>
        <dbReference type="ARBA" id="ARBA00023002"/>
    </source>
</evidence>
<keyword evidence="2" id="KW-0560">Oxidoreductase</keyword>
<dbReference type="SUPFAM" id="SSF51735">
    <property type="entry name" value="NAD(P)-binding Rossmann-fold domains"/>
    <property type="match status" value="1"/>
</dbReference>
<dbReference type="AlphaFoldDB" id="A0A1P8UMA1"/>
<dbReference type="EMBL" id="CP015090">
    <property type="protein sequence ID" value="APZ50517.1"/>
    <property type="molecule type" value="Genomic_DNA"/>
</dbReference>
<dbReference type="Gene3D" id="3.40.50.720">
    <property type="entry name" value="NAD(P)-binding Rossmann-like Domain"/>
    <property type="match status" value="1"/>
</dbReference>
<geneLocation type="plasmid" evidence="4">
    <name>ppaby2</name>
</geneLocation>
<keyword evidence="4" id="KW-1185">Reference proteome</keyword>
<evidence type="ECO:0000256" key="1">
    <source>
        <dbReference type="ARBA" id="ARBA00006484"/>
    </source>
</evidence>
<dbReference type="Pfam" id="PF13561">
    <property type="entry name" value="adh_short_C2"/>
    <property type="match status" value="1"/>
</dbReference>
<dbReference type="KEGG" id="paby:Ga0080574_TMP183"/>
<dbReference type="PROSITE" id="PS00061">
    <property type="entry name" value="ADH_SHORT"/>
    <property type="match status" value="1"/>
</dbReference>
<organism evidence="3 4">
    <name type="scientific">Salipiger abyssi</name>
    <dbReference type="NCBI Taxonomy" id="1250539"/>
    <lineage>
        <taxon>Bacteria</taxon>
        <taxon>Pseudomonadati</taxon>
        <taxon>Pseudomonadota</taxon>
        <taxon>Alphaproteobacteria</taxon>
        <taxon>Rhodobacterales</taxon>
        <taxon>Roseobacteraceae</taxon>
        <taxon>Salipiger</taxon>
    </lineage>
</organism>